<accession>A0A674IWC1</accession>
<reference evidence="1" key="1">
    <citation type="submission" date="2025-08" db="UniProtKB">
        <authorList>
            <consortium name="Ensembl"/>
        </authorList>
    </citation>
    <scope>IDENTIFICATION</scope>
</reference>
<dbReference type="InParanoid" id="A0A674IWC1"/>
<protein>
    <submittedName>
        <fullName evidence="1">Uncharacterized protein</fullName>
    </submittedName>
</protein>
<evidence type="ECO:0000313" key="2">
    <source>
        <dbReference type="Proteomes" id="UP000472274"/>
    </source>
</evidence>
<proteinExistence type="predicted"/>
<organism evidence="1 2">
    <name type="scientific">Terrapene triunguis</name>
    <name type="common">Three-toed box turtle</name>
    <dbReference type="NCBI Taxonomy" id="2587831"/>
    <lineage>
        <taxon>Eukaryota</taxon>
        <taxon>Metazoa</taxon>
        <taxon>Chordata</taxon>
        <taxon>Craniata</taxon>
        <taxon>Vertebrata</taxon>
        <taxon>Euteleostomi</taxon>
        <taxon>Archelosauria</taxon>
        <taxon>Testudinata</taxon>
        <taxon>Testudines</taxon>
        <taxon>Cryptodira</taxon>
        <taxon>Durocryptodira</taxon>
        <taxon>Testudinoidea</taxon>
        <taxon>Emydidae</taxon>
        <taxon>Terrapene</taxon>
    </lineage>
</organism>
<dbReference type="Ensembl" id="ENSTMTT00000012392.1">
    <property type="protein sequence ID" value="ENSTMTP00000011987.1"/>
    <property type="gene ID" value="ENSTMTG00000008676.1"/>
</dbReference>
<dbReference type="AlphaFoldDB" id="A0A674IWC1"/>
<sequence>MLEAAAEPELDPEDLVHFSVGDLPSRGYGVMGEIRRQGKLCDVTLKVPGRPPG</sequence>
<name>A0A674IWC1_9SAUR</name>
<keyword evidence="2" id="KW-1185">Reference proteome</keyword>
<dbReference type="Proteomes" id="UP000472274">
    <property type="component" value="Unplaced"/>
</dbReference>
<evidence type="ECO:0000313" key="1">
    <source>
        <dbReference type="Ensembl" id="ENSTMTP00000011987.1"/>
    </source>
</evidence>
<reference evidence="1" key="2">
    <citation type="submission" date="2025-09" db="UniProtKB">
        <authorList>
            <consortium name="Ensembl"/>
        </authorList>
    </citation>
    <scope>IDENTIFICATION</scope>
</reference>
<dbReference type="GeneTree" id="ENSGT00910000148338"/>